<accession>A0A3N1NUT9</accession>
<dbReference type="PRINTS" id="PR01005">
    <property type="entry name" value="FLGHOOKAP1"/>
</dbReference>
<protein>
    <recommendedName>
        <fullName evidence="4">Flagellar hook-associated protein 1</fullName>
    </recommendedName>
</protein>
<feature type="domain" description="Flagellar hook-associated protein 1 D2-like" evidence="10">
    <location>
        <begin position="328"/>
        <end position="412"/>
    </location>
</feature>
<sequence>MSNDMMRIGVSGIYANQIALNIAGNNITNVNTDGYSRQRVEFTAEKLGGVDRVTVTRLLDQFAQTQLRKDTSNLGFTESYLAQADQTDKLLGDASTGIGNNISSLFSSINTMNNEASSISNRQLALSQFQNMLASYQRQSEQLSSQQDEVNKQITSYAEKANTLIGNVYNLNQQLGAVGASQNDSQRSTLLDQRDQYIQQLSELMDVQVTPAQGDAVNLTMANGQALVLPDSRATISAVPGDPEPRRLELSVKLGTQPYDIEAKKVGGKLGGLGAYREEVLEPAQRQLGQMSLAMMDAFNKQNNKGLDLDGKLGGDIFSLPVATAYGDADNSSQLHQVTGTVVDGTQLTDQDYRIVFTSATDYDVQSLDESGKVTGTLASGTVPASTTVDGLQIDLVPNGAFAAGDTFTLRPTRDAAAQITMVMQNPESLALASPIRVDQGSSNLGSAAVSSVDVTNTDPATSGFSATPPPLLDTTAPGRVVFVNDSQYQLYDQSGAAIGGVTAFDPNTAIPAPPLDYGFSIKLSGTPAAGDEFTISPNIDSTGVMTAKSDNGNGLKLAKLQTDNIVRLNQSGDSPVTYQSVSNAFAGMVSQVGDRTGTMKIQNQAAQALHDESQGRLQAVSGVNLDEEAANLIQFQQAYTATARILSTAQSVFDNLLQAIG</sequence>
<evidence type="ECO:0000313" key="12">
    <source>
        <dbReference type="EMBL" id="ROQ22612.1"/>
    </source>
</evidence>
<feature type="domain" description="Flagellar basal body rod protein N-terminal" evidence="8">
    <location>
        <begin position="6"/>
        <end position="35"/>
    </location>
</feature>
<dbReference type="RefSeq" id="WP_050660566.1">
    <property type="nucleotide sequence ID" value="NZ_JBLXAC010000003.1"/>
</dbReference>
<reference evidence="12 13" key="1">
    <citation type="submission" date="2018-11" db="EMBL/GenBank/DDBJ databases">
        <title>Genomic Encyclopedia of Type Strains, Phase IV (KMG-IV): sequencing the most valuable type-strain genomes for metagenomic binning, comparative biology and taxonomic classification.</title>
        <authorList>
            <person name="Goeker M."/>
        </authorList>
    </citation>
    <scope>NUCLEOTIDE SEQUENCE [LARGE SCALE GENOMIC DNA]</scope>
    <source>
        <strain evidence="12 13">DSM 21945</strain>
    </source>
</reference>
<feature type="domain" description="Flagellar basal-body/hook protein C-terminal" evidence="9">
    <location>
        <begin position="615"/>
        <end position="659"/>
    </location>
</feature>
<organism evidence="12 13">
    <name type="scientific">Gallaecimonas pentaromativorans</name>
    <dbReference type="NCBI Taxonomy" id="584787"/>
    <lineage>
        <taxon>Bacteria</taxon>
        <taxon>Pseudomonadati</taxon>
        <taxon>Pseudomonadota</taxon>
        <taxon>Gammaproteobacteria</taxon>
        <taxon>Enterobacterales</taxon>
        <taxon>Gallaecimonadaceae</taxon>
        <taxon>Gallaecimonas</taxon>
    </lineage>
</organism>
<feature type="domain" description="Flagellar hook-associated protein FlgK helical" evidence="11">
    <location>
        <begin position="85"/>
        <end position="318"/>
    </location>
</feature>
<dbReference type="NCBIfam" id="TIGR02492">
    <property type="entry name" value="flgK_ends"/>
    <property type="match status" value="1"/>
</dbReference>
<evidence type="ECO:0000256" key="6">
    <source>
        <dbReference type="ARBA" id="ARBA00023143"/>
    </source>
</evidence>
<evidence type="ECO:0000313" key="13">
    <source>
        <dbReference type="Proteomes" id="UP000268033"/>
    </source>
</evidence>
<dbReference type="OrthoDB" id="9802553at2"/>
<dbReference type="GO" id="GO:0005198">
    <property type="term" value="F:structural molecule activity"/>
    <property type="evidence" value="ECO:0007669"/>
    <property type="project" value="InterPro"/>
</dbReference>
<dbReference type="InterPro" id="IPR002371">
    <property type="entry name" value="FlgK"/>
</dbReference>
<proteinExistence type="inferred from homology"/>
<dbReference type="STRING" id="584787.GCA_001247655_02027"/>
<evidence type="ECO:0000256" key="5">
    <source>
        <dbReference type="ARBA" id="ARBA00022525"/>
    </source>
</evidence>
<dbReference type="Pfam" id="PF21158">
    <property type="entry name" value="flgK_1st_1"/>
    <property type="match status" value="1"/>
</dbReference>
<dbReference type="Pfam" id="PF06429">
    <property type="entry name" value="Flg_bbr_C"/>
    <property type="match status" value="1"/>
</dbReference>
<dbReference type="GO" id="GO:0005576">
    <property type="term" value="C:extracellular region"/>
    <property type="evidence" value="ECO:0007669"/>
    <property type="project" value="UniProtKB-SubCell"/>
</dbReference>
<name>A0A3N1NUT9_9GAMM</name>
<keyword evidence="12" id="KW-0969">Cilium</keyword>
<evidence type="ECO:0000256" key="1">
    <source>
        <dbReference type="ARBA" id="ARBA00004365"/>
    </source>
</evidence>
<evidence type="ECO:0000259" key="9">
    <source>
        <dbReference type="Pfam" id="PF06429"/>
    </source>
</evidence>
<evidence type="ECO:0000256" key="7">
    <source>
        <dbReference type="SAM" id="Coils"/>
    </source>
</evidence>
<evidence type="ECO:0000256" key="3">
    <source>
        <dbReference type="ARBA" id="ARBA00009677"/>
    </source>
</evidence>
<evidence type="ECO:0000259" key="11">
    <source>
        <dbReference type="Pfam" id="PF22638"/>
    </source>
</evidence>
<dbReference type="GO" id="GO:0009424">
    <property type="term" value="C:bacterial-type flagellum hook"/>
    <property type="evidence" value="ECO:0007669"/>
    <property type="project" value="InterPro"/>
</dbReference>
<dbReference type="InterPro" id="IPR049119">
    <property type="entry name" value="FlgK_D2-like"/>
</dbReference>
<dbReference type="InterPro" id="IPR001444">
    <property type="entry name" value="Flag_bb_rod_N"/>
</dbReference>
<dbReference type="PANTHER" id="PTHR30033:SF1">
    <property type="entry name" value="FLAGELLAR HOOK-ASSOCIATED PROTEIN 1"/>
    <property type="match status" value="1"/>
</dbReference>
<keyword evidence="5" id="KW-0964">Secreted</keyword>
<dbReference type="EMBL" id="RJUL01000009">
    <property type="protein sequence ID" value="ROQ22612.1"/>
    <property type="molecule type" value="Genomic_DNA"/>
</dbReference>
<dbReference type="InterPro" id="IPR053927">
    <property type="entry name" value="FlgK_helical"/>
</dbReference>
<keyword evidence="13" id="KW-1185">Reference proteome</keyword>
<evidence type="ECO:0000259" key="10">
    <source>
        <dbReference type="Pfam" id="PF21158"/>
    </source>
</evidence>
<feature type="coiled-coil region" evidence="7">
    <location>
        <begin position="126"/>
        <end position="153"/>
    </location>
</feature>
<dbReference type="Pfam" id="PF00460">
    <property type="entry name" value="Flg_bb_rod"/>
    <property type="match status" value="1"/>
</dbReference>
<keyword evidence="12" id="KW-0966">Cell projection</keyword>
<keyword evidence="6" id="KW-0975">Bacterial flagellum</keyword>
<dbReference type="PANTHER" id="PTHR30033">
    <property type="entry name" value="FLAGELLAR HOOK-ASSOCIATED PROTEIN 1"/>
    <property type="match status" value="1"/>
</dbReference>
<dbReference type="InterPro" id="IPR010930">
    <property type="entry name" value="Flg_bb/hook_C_dom"/>
</dbReference>
<comment type="similarity">
    <text evidence="3">Belongs to the flagella basal body rod proteins family.</text>
</comment>
<keyword evidence="7" id="KW-0175">Coiled coil</keyword>
<dbReference type="AlphaFoldDB" id="A0A3N1NUT9"/>
<evidence type="ECO:0000256" key="4">
    <source>
        <dbReference type="ARBA" id="ARBA00016244"/>
    </source>
</evidence>
<dbReference type="SUPFAM" id="SSF64518">
    <property type="entry name" value="Phase 1 flagellin"/>
    <property type="match status" value="2"/>
</dbReference>
<dbReference type="Pfam" id="PF22638">
    <property type="entry name" value="FlgK_D1"/>
    <property type="match status" value="1"/>
</dbReference>
<dbReference type="GO" id="GO:0044780">
    <property type="term" value="P:bacterial-type flagellum assembly"/>
    <property type="evidence" value="ECO:0007669"/>
    <property type="project" value="InterPro"/>
</dbReference>
<comment type="subcellular location">
    <subcellularLocation>
        <location evidence="1">Bacterial flagellum</location>
    </subcellularLocation>
    <subcellularLocation>
        <location evidence="2">Secreted</location>
    </subcellularLocation>
</comment>
<evidence type="ECO:0000259" key="8">
    <source>
        <dbReference type="Pfam" id="PF00460"/>
    </source>
</evidence>
<comment type="caution">
    <text evidence="12">The sequence shown here is derived from an EMBL/GenBank/DDBJ whole genome shotgun (WGS) entry which is preliminary data.</text>
</comment>
<keyword evidence="12" id="KW-0282">Flagellum</keyword>
<dbReference type="Proteomes" id="UP000268033">
    <property type="component" value="Unassembled WGS sequence"/>
</dbReference>
<evidence type="ECO:0000256" key="2">
    <source>
        <dbReference type="ARBA" id="ARBA00004613"/>
    </source>
</evidence>
<gene>
    <name evidence="12" type="ORF">EDC28_10998</name>
</gene>